<dbReference type="AlphaFoldDB" id="A0A9X0YCS1"/>
<evidence type="ECO:0000313" key="2">
    <source>
        <dbReference type="Proteomes" id="UP001154860"/>
    </source>
</evidence>
<dbReference type="InterPro" id="IPR012334">
    <property type="entry name" value="Pectin_lyas_fold"/>
</dbReference>
<evidence type="ECO:0000313" key="1">
    <source>
        <dbReference type="EMBL" id="MBN2976929.1"/>
    </source>
</evidence>
<comment type="caution">
    <text evidence="1">The sequence shown here is derived from an EMBL/GenBank/DDBJ whole genome shotgun (WGS) entry which is preliminary data.</text>
</comment>
<sequence length="742" mass="78079">MTVSTIDSAAEFVTNGVTTNYPFYFKFLANEDLVVTYVSPAGVSSVLTLGTQYTVNGAGNEQGGSVVTTTALAGPGQLIVSREMDAYQQTSLRNQGKFLAETHEDVFDRLTMLIQQGFAIFKRALTRPFGRDYFYGENRRIKSLLDPVDLQDAATKNWAQQYIASVLGTGQGPINNAANIYYAGPDGSPHTVQELSGSGGSALLGFLQAGLNAVPRTIESKLRDFVDLEDFGTVDKVGTAGAAAANTIVMNRAIPACNLMGKALRLPEGVMAVNPFSLPATFIGMHGRSKYGTTLKFNRQAYAANTVLLNAQNNTAGLELAKFSIDCDDAIFKVAGLAVLPLTGSNNWIVNDVAVKGRGDSCLVTQGSTNGRLYDFTVDATGGAGATFNTCFNGQTCKNVIVVNMRTTGFPTYSGAFGMSAACKFVDCHSEGTSGAFAWSLGTCSNSWILGCYAENSSHEAFQLTDCLSCIMALNNGFWDNAHGQDAGLSVHGKVSISRLNLSSFNSLTNSYAAGLMAADNAMYNTFSHNTLKDCGVRGTAGGSGGTNACAMGQYTALNSQQCGSNRFIENICLSESGTTTYGFAEFVGGTGSIIFNTTLRHNEFPGAFTTRYLAPSASRRTWDVDALAFTPIIGVAGGGGSITASTLNSASFRRSGDYIDMSVDLSITSVSGTITGLLLTWATAAPLPALYQGSFSGLDITSAKMVGGVPSGSGVAIRYYDGTNPVVAGARIVVEGRYRVA</sequence>
<keyword evidence="2" id="KW-1185">Reference proteome</keyword>
<proteinExistence type="predicted"/>
<dbReference type="Gene3D" id="2.160.20.10">
    <property type="entry name" value="Single-stranded right-handed beta-helix, Pectin lyase-like"/>
    <property type="match status" value="1"/>
</dbReference>
<reference evidence="1 2" key="1">
    <citation type="journal article" date="2021" name="Int. J. Syst. Evol. Microbiol.">
        <title>Pseudomonas lactucae sp. nov., a pathogen causing bacterial rot of lettuce in Japan.</title>
        <authorList>
            <person name="Sawada H."/>
            <person name="Fujikawa T."/>
            <person name="Satou M."/>
        </authorList>
    </citation>
    <scope>NUCLEOTIDE SEQUENCE [LARGE SCALE GENOMIC DNA]</scope>
    <source>
        <strain evidence="1 2">MAFF 301381</strain>
    </source>
</reference>
<gene>
    <name evidence="1" type="ORF">JWR99_13575</name>
</gene>
<organism evidence="1 2">
    <name type="scientific">Pseudomonas lactucae</name>
    <dbReference type="NCBI Taxonomy" id="2813360"/>
    <lineage>
        <taxon>Bacteria</taxon>
        <taxon>Pseudomonadati</taxon>
        <taxon>Pseudomonadota</taxon>
        <taxon>Gammaproteobacteria</taxon>
        <taxon>Pseudomonadales</taxon>
        <taxon>Pseudomonadaceae</taxon>
        <taxon>Pseudomonas</taxon>
    </lineage>
</organism>
<dbReference type="EMBL" id="JAFHKJ010000056">
    <property type="protein sequence ID" value="MBN2976929.1"/>
    <property type="molecule type" value="Genomic_DNA"/>
</dbReference>
<accession>A0A9X0YCS1</accession>
<dbReference type="Proteomes" id="UP001154860">
    <property type="component" value="Unassembled WGS sequence"/>
</dbReference>
<dbReference type="SUPFAM" id="SSF51126">
    <property type="entry name" value="Pectin lyase-like"/>
    <property type="match status" value="1"/>
</dbReference>
<dbReference type="RefSeq" id="WP_205491008.1">
    <property type="nucleotide sequence ID" value="NZ_JAFHKI010000109.1"/>
</dbReference>
<protein>
    <submittedName>
        <fullName evidence="1">Uncharacterized protein</fullName>
    </submittedName>
</protein>
<name>A0A9X0YCS1_9PSED</name>
<dbReference type="InterPro" id="IPR011050">
    <property type="entry name" value="Pectin_lyase_fold/virulence"/>
</dbReference>
<reference evidence="1 2" key="2">
    <citation type="journal article" date="2023" name="Plant Pathol.">
        <title>Dismantling and reorganizing Pseudomonas marginalis sensu#lato.</title>
        <authorList>
            <person name="Sawada H."/>
            <person name="Fujikawa T."/>
            <person name="Satou M."/>
        </authorList>
    </citation>
    <scope>NUCLEOTIDE SEQUENCE [LARGE SCALE GENOMIC DNA]</scope>
    <source>
        <strain evidence="1 2">MAFF 301381</strain>
    </source>
</reference>